<dbReference type="Proteomes" id="UP000198510">
    <property type="component" value="Unassembled WGS sequence"/>
</dbReference>
<dbReference type="EMBL" id="FNFO01000004">
    <property type="protein sequence ID" value="SDL16542.1"/>
    <property type="molecule type" value="Genomic_DNA"/>
</dbReference>
<dbReference type="SMART" id="SM00062">
    <property type="entry name" value="PBPb"/>
    <property type="match status" value="1"/>
</dbReference>
<dbReference type="SUPFAM" id="SSF53850">
    <property type="entry name" value="Periplasmic binding protein-like II"/>
    <property type="match status" value="1"/>
</dbReference>
<feature type="chain" id="PRO_5011484189" evidence="4">
    <location>
        <begin position="33"/>
        <end position="505"/>
    </location>
</feature>
<evidence type="ECO:0000313" key="7">
    <source>
        <dbReference type="Proteomes" id="UP000198510"/>
    </source>
</evidence>
<evidence type="ECO:0000313" key="6">
    <source>
        <dbReference type="EMBL" id="SDL16542.1"/>
    </source>
</evidence>
<evidence type="ECO:0000256" key="2">
    <source>
        <dbReference type="ARBA" id="ARBA00022729"/>
    </source>
</evidence>
<dbReference type="CDD" id="cd13403">
    <property type="entry name" value="MLTF-like"/>
    <property type="match status" value="1"/>
</dbReference>
<dbReference type="GO" id="GO:0009279">
    <property type="term" value="C:cell outer membrane"/>
    <property type="evidence" value="ECO:0007669"/>
    <property type="project" value="UniProtKB-SubCell"/>
</dbReference>
<organism evidence="6 7">
    <name type="scientific">Catalinimonas alkaloidigena</name>
    <dbReference type="NCBI Taxonomy" id="1075417"/>
    <lineage>
        <taxon>Bacteria</taxon>
        <taxon>Pseudomonadati</taxon>
        <taxon>Bacteroidota</taxon>
        <taxon>Cytophagia</taxon>
        <taxon>Cytophagales</taxon>
        <taxon>Catalimonadaceae</taxon>
        <taxon>Catalinimonas</taxon>
    </lineage>
</organism>
<evidence type="ECO:0000256" key="1">
    <source>
        <dbReference type="ARBA" id="ARBA00004339"/>
    </source>
</evidence>
<keyword evidence="3" id="KW-0472">Membrane</keyword>
<feature type="domain" description="Solute-binding protein family 3/N-terminal" evidence="5">
    <location>
        <begin position="61"/>
        <end position="298"/>
    </location>
</feature>
<dbReference type="Pfam" id="PF00497">
    <property type="entry name" value="SBP_bac_3"/>
    <property type="match status" value="1"/>
</dbReference>
<dbReference type="Pfam" id="PF01464">
    <property type="entry name" value="SLT"/>
    <property type="match status" value="1"/>
</dbReference>
<feature type="signal peptide" evidence="4">
    <location>
        <begin position="1"/>
        <end position="32"/>
    </location>
</feature>
<dbReference type="Gene3D" id="3.40.190.10">
    <property type="entry name" value="Periplasmic binding protein-like II"/>
    <property type="match status" value="2"/>
</dbReference>
<keyword evidence="7" id="KW-1185">Reference proteome</keyword>
<keyword evidence="2 4" id="KW-0732">Signal</keyword>
<dbReference type="SUPFAM" id="SSF53955">
    <property type="entry name" value="Lysozyme-like"/>
    <property type="match status" value="1"/>
</dbReference>
<gene>
    <name evidence="6" type="ORF">SAMN05421823_104543</name>
</gene>
<dbReference type="STRING" id="1075417.SAMN05421823_104543"/>
<evidence type="ECO:0000256" key="4">
    <source>
        <dbReference type="SAM" id="SignalP"/>
    </source>
</evidence>
<evidence type="ECO:0000256" key="3">
    <source>
        <dbReference type="ARBA" id="ARBA00023237"/>
    </source>
</evidence>
<name>A0A1G9HUM6_9BACT</name>
<proteinExistence type="predicted"/>
<dbReference type="InterPro" id="IPR023346">
    <property type="entry name" value="Lysozyme-like_dom_sf"/>
</dbReference>
<sequence>MLIQMLRRPFPRYLSYVSLALLVACASSDDEAQRTHDDGPDEVVYSPPVAVDLPEIRKRGKLVAITSYSPTSYFLYRGEPMGYEYELLERLADYLDLDLEIRIAYNLDNFIEMLNTGEGDLVAHSLSITKPRKKHVDFTDHYSVTRQVLVQRKPEGWRQMKRHEIEKVLIRDPLDLIGKEVHVRKNSAYYRRLYNLSQEMGGDVLIEPIEGNLETNEIIRKVAEGEIDYTVADESLAKINATYYQDLDVGTAVSFPQRQAWMVRKTSPQLRKAVNAWLAEEKKGVDFYAIYNKYYKNRKRFRRRVNSEYFSLTGGKISAYDDLIQRGAGQLGWDWKLLASQIYQESHFDPSSTSWAGATGLMQLMPSTAQELGDYDLTHPGESIEAGVTYLKKLAKLYEDVPDSLERIKFVLATYNAGPGHVSDARRLAEKLGKDPNVWTGNVADCILLKAQKKHYSDPVVKHGYCRGEEPHNYVEDIFKRYQIYDDLIRQENAAAPEEAVALGE</sequence>
<dbReference type="PROSITE" id="PS51257">
    <property type="entry name" value="PROKAR_LIPOPROTEIN"/>
    <property type="match status" value="1"/>
</dbReference>
<dbReference type="PANTHER" id="PTHR35936:SF32">
    <property type="entry name" value="MEMBRANE-BOUND LYTIC MUREIN TRANSGLYCOSYLASE F"/>
    <property type="match status" value="1"/>
</dbReference>
<protein>
    <submittedName>
        <fullName evidence="6">Membrane-bound lytic murein transglycosylase F</fullName>
    </submittedName>
</protein>
<keyword evidence="3" id="KW-0998">Cell outer membrane</keyword>
<evidence type="ECO:0000259" key="5">
    <source>
        <dbReference type="SMART" id="SM00062"/>
    </source>
</evidence>
<dbReference type="PANTHER" id="PTHR35936">
    <property type="entry name" value="MEMBRANE-BOUND LYTIC MUREIN TRANSGLYCOSYLASE F"/>
    <property type="match status" value="1"/>
</dbReference>
<accession>A0A1G9HUM6</accession>
<reference evidence="6 7" key="1">
    <citation type="submission" date="2016-10" db="EMBL/GenBank/DDBJ databases">
        <authorList>
            <person name="de Groot N.N."/>
        </authorList>
    </citation>
    <scope>NUCLEOTIDE SEQUENCE [LARGE SCALE GENOMIC DNA]</scope>
    <source>
        <strain evidence="6 7">DSM 25186</strain>
    </source>
</reference>
<dbReference type="Gene3D" id="1.10.530.10">
    <property type="match status" value="1"/>
</dbReference>
<dbReference type="InterPro" id="IPR008258">
    <property type="entry name" value="Transglycosylase_SLT_dom_1"/>
</dbReference>
<comment type="subcellular location">
    <subcellularLocation>
        <location evidence="1">Cell outer membrane</location>
        <topology evidence="1">Peripheral membrane protein</topology>
    </subcellularLocation>
</comment>
<dbReference type="AlphaFoldDB" id="A0A1G9HUM6"/>
<dbReference type="CDD" id="cd01009">
    <property type="entry name" value="PBP2_YfhD_N"/>
    <property type="match status" value="1"/>
</dbReference>
<dbReference type="InterPro" id="IPR001638">
    <property type="entry name" value="Solute-binding_3/MltF_N"/>
</dbReference>